<feature type="domain" description="SHOCT" evidence="3">
    <location>
        <begin position="457"/>
        <end position="483"/>
    </location>
</feature>
<evidence type="ECO:0000313" key="4">
    <source>
        <dbReference type="EMBL" id="KAL0486792.1"/>
    </source>
</evidence>
<organism evidence="4 5">
    <name type="scientific">Acrasis kona</name>
    <dbReference type="NCBI Taxonomy" id="1008807"/>
    <lineage>
        <taxon>Eukaryota</taxon>
        <taxon>Discoba</taxon>
        <taxon>Heterolobosea</taxon>
        <taxon>Tetramitia</taxon>
        <taxon>Eutetramitia</taxon>
        <taxon>Acrasidae</taxon>
        <taxon>Acrasis</taxon>
    </lineage>
</organism>
<dbReference type="Proteomes" id="UP001431209">
    <property type="component" value="Unassembled WGS sequence"/>
</dbReference>
<evidence type="ECO:0000256" key="1">
    <source>
        <dbReference type="SAM" id="Coils"/>
    </source>
</evidence>
<feature type="region of interest" description="Disordered" evidence="2">
    <location>
        <begin position="423"/>
        <end position="452"/>
    </location>
</feature>
<evidence type="ECO:0000256" key="2">
    <source>
        <dbReference type="SAM" id="MobiDB-lite"/>
    </source>
</evidence>
<keyword evidence="1" id="KW-0175">Coiled coil</keyword>
<comment type="caution">
    <text evidence="4">The sequence shown here is derived from an EMBL/GenBank/DDBJ whole genome shotgun (WGS) entry which is preliminary data.</text>
</comment>
<feature type="coiled-coil region" evidence="1">
    <location>
        <begin position="153"/>
        <end position="184"/>
    </location>
</feature>
<keyword evidence="5" id="KW-1185">Reference proteome</keyword>
<dbReference type="Pfam" id="PF09851">
    <property type="entry name" value="SHOCT"/>
    <property type="match status" value="1"/>
</dbReference>
<protein>
    <submittedName>
        <fullName evidence="4">rRNA biogenesis protein rrp36</fullName>
    </submittedName>
</protein>
<dbReference type="EMBL" id="JAOPGA020001266">
    <property type="protein sequence ID" value="KAL0486792.1"/>
    <property type="molecule type" value="Genomic_DNA"/>
</dbReference>
<feature type="compositionally biased region" description="Polar residues" evidence="2">
    <location>
        <begin position="264"/>
        <end position="277"/>
    </location>
</feature>
<feature type="compositionally biased region" description="Polar residues" evidence="2">
    <location>
        <begin position="423"/>
        <end position="448"/>
    </location>
</feature>
<sequence>MQSGSTSTVPMGIDSTDSCAVDGIQITLTSINASIEKPFGLYLNSIEVLNLTTTEDSTYTVRTDKLNLESQGHTAFHCVYNQEEYMKMVQLQKGSHFNIFLDKDRKLCLKQSRGPQLINTNEDDEDPLIKLPQSYKEEIHNLGNCLKKRFITQQDFLDDVQKLLQQAEQESNEQIEQVTEEQAADIAILYKYVEKNLMTESEFKQIRRELLSLYHQAEQGKIAQAVFSKRKQRILGDQIDLDDVNKNLSKVQIRDARMAKLGLNKSNSMQDVSRGYQSPSPSSPESGYSTPTKITMTKRGIDGSPATPVSRDVLFDESQLTADEQKDLDQLSELYKYGMFSSEDFEKKKKILFEKSRSSRSTHTSPVVSPVHTQMVTKARPLAPAMAMNTFNGNVTGVVPLNVVNERNKGVFKGHFLAFENNRGSRSTPCSPSHGSPSYTKSQPSKQMCPSDEDVETLKQLTVLKDAGVLTLEEYNAKRRKILGL</sequence>
<dbReference type="InterPro" id="IPR018649">
    <property type="entry name" value="SHOCT"/>
</dbReference>
<evidence type="ECO:0000259" key="3">
    <source>
        <dbReference type="Pfam" id="PF09851"/>
    </source>
</evidence>
<reference evidence="4 5" key="1">
    <citation type="submission" date="2024-03" db="EMBL/GenBank/DDBJ databases">
        <title>The Acrasis kona genome and developmental transcriptomes reveal deep origins of eukaryotic multicellular pathways.</title>
        <authorList>
            <person name="Sheikh S."/>
            <person name="Fu C.-J."/>
            <person name="Brown M.W."/>
            <person name="Baldauf S.L."/>
        </authorList>
    </citation>
    <scope>NUCLEOTIDE SEQUENCE [LARGE SCALE GENOMIC DNA]</scope>
    <source>
        <strain evidence="4 5">ATCC MYA-3509</strain>
    </source>
</reference>
<feature type="region of interest" description="Disordered" evidence="2">
    <location>
        <begin position="262"/>
        <end position="307"/>
    </location>
</feature>
<feature type="compositionally biased region" description="Low complexity" evidence="2">
    <location>
        <begin position="278"/>
        <end position="291"/>
    </location>
</feature>
<name>A0AAW2ZBW7_9EUKA</name>
<accession>A0AAW2ZBW7</accession>
<dbReference type="AlphaFoldDB" id="A0AAW2ZBW7"/>
<evidence type="ECO:0000313" key="5">
    <source>
        <dbReference type="Proteomes" id="UP001431209"/>
    </source>
</evidence>
<proteinExistence type="predicted"/>
<gene>
    <name evidence="4" type="ORF">AKO1_012102</name>
</gene>